<dbReference type="AlphaFoldDB" id="A0A8H7TS17"/>
<evidence type="ECO:0000313" key="2">
    <source>
        <dbReference type="EMBL" id="KAF9754742.1"/>
    </source>
</evidence>
<evidence type="ECO:0000256" key="1">
    <source>
        <dbReference type="SAM" id="SignalP"/>
    </source>
</evidence>
<feature type="chain" id="PRO_5034987117" description="Secreted protein" evidence="1">
    <location>
        <begin position="28"/>
        <end position="116"/>
    </location>
</feature>
<evidence type="ECO:0000313" key="3">
    <source>
        <dbReference type="Proteomes" id="UP000616885"/>
    </source>
</evidence>
<reference evidence="2" key="1">
    <citation type="submission" date="2020-10" db="EMBL/GenBank/DDBJ databases">
        <title>High-Quality Genome Resource of Clonostachys rosea strain S41 by Oxford Nanopore Long-Read Sequencing.</title>
        <authorList>
            <person name="Wang H."/>
        </authorList>
    </citation>
    <scope>NUCLEOTIDE SEQUENCE</scope>
    <source>
        <strain evidence="2">S41</strain>
    </source>
</reference>
<accession>A0A8H7TS17</accession>
<gene>
    <name evidence="2" type="ORF">IM811_010183</name>
</gene>
<sequence>MHLYQLFFSVLFSPIIFYFKFMQSTSSCNVFLVTANCVHMDMLHTLSSPTTTSRLYDLAFTSRKKAIVLQVDSVYGLRLSMAAKCWRGKQLQTTIISAQICFDFKLAFIGSIKVVF</sequence>
<dbReference type="Proteomes" id="UP000616885">
    <property type="component" value="Unassembled WGS sequence"/>
</dbReference>
<feature type="signal peptide" evidence="1">
    <location>
        <begin position="1"/>
        <end position="27"/>
    </location>
</feature>
<name>A0A8H7TS17_BIOOC</name>
<comment type="caution">
    <text evidence="2">The sequence shown here is derived from an EMBL/GenBank/DDBJ whole genome shotgun (WGS) entry which is preliminary data.</text>
</comment>
<organism evidence="2 3">
    <name type="scientific">Bionectria ochroleuca</name>
    <name type="common">Gliocladium roseum</name>
    <dbReference type="NCBI Taxonomy" id="29856"/>
    <lineage>
        <taxon>Eukaryota</taxon>
        <taxon>Fungi</taxon>
        <taxon>Dikarya</taxon>
        <taxon>Ascomycota</taxon>
        <taxon>Pezizomycotina</taxon>
        <taxon>Sordariomycetes</taxon>
        <taxon>Hypocreomycetidae</taxon>
        <taxon>Hypocreales</taxon>
        <taxon>Bionectriaceae</taxon>
        <taxon>Clonostachys</taxon>
    </lineage>
</organism>
<proteinExistence type="predicted"/>
<dbReference type="EMBL" id="JADCTT010000003">
    <property type="protein sequence ID" value="KAF9754742.1"/>
    <property type="molecule type" value="Genomic_DNA"/>
</dbReference>
<evidence type="ECO:0008006" key="4">
    <source>
        <dbReference type="Google" id="ProtNLM"/>
    </source>
</evidence>
<keyword evidence="1" id="KW-0732">Signal</keyword>
<protein>
    <recommendedName>
        <fullName evidence="4">Secreted protein</fullName>
    </recommendedName>
</protein>